<dbReference type="InterPro" id="IPR023940">
    <property type="entry name" value="DHDPR_bac"/>
</dbReference>
<dbReference type="GO" id="GO:0008839">
    <property type="term" value="F:4-hydroxy-tetrahydrodipicolinate reductase"/>
    <property type="evidence" value="ECO:0007669"/>
    <property type="project" value="InterPro"/>
</dbReference>
<protein>
    <recommendedName>
        <fullName evidence="1">Dihydrodipicolinate reductase C-terminal domain-containing protein</fullName>
    </recommendedName>
</protein>
<gene>
    <name evidence="2" type="ORF">METZ01_LOCUS316788</name>
</gene>
<dbReference type="GO" id="GO:0005829">
    <property type="term" value="C:cytosol"/>
    <property type="evidence" value="ECO:0007669"/>
    <property type="project" value="TreeGrafter"/>
</dbReference>
<dbReference type="PANTHER" id="PTHR20836">
    <property type="entry name" value="DIHYDRODIPICOLINATE REDUCTASE"/>
    <property type="match status" value="1"/>
</dbReference>
<dbReference type="SUPFAM" id="SSF51735">
    <property type="entry name" value="NAD(P)-binding Rossmann-fold domains"/>
    <property type="match status" value="1"/>
</dbReference>
<evidence type="ECO:0000313" key="2">
    <source>
        <dbReference type="EMBL" id="SVC63934.1"/>
    </source>
</evidence>
<dbReference type="EMBL" id="UINC01102364">
    <property type="protein sequence ID" value="SVC63934.1"/>
    <property type="molecule type" value="Genomic_DNA"/>
</dbReference>
<reference evidence="2" key="1">
    <citation type="submission" date="2018-05" db="EMBL/GenBank/DDBJ databases">
        <authorList>
            <person name="Lanie J.A."/>
            <person name="Ng W.-L."/>
            <person name="Kazmierczak K.M."/>
            <person name="Andrzejewski T.M."/>
            <person name="Davidsen T.M."/>
            <person name="Wayne K.J."/>
            <person name="Tettelin H."/>
            <person name="Glass J.I."/>
            <person name="Rusch D."/>
            <person name="Podicherti R."/>
            <person name="Tsui H.-C.T."/>
            <person name="Winkler M.E."/>
        </authorList>
    </citation>
    <scope>NUCLEOTIDE SEQUENCE</scope>
</reference>
<feature type="non-terminal residue" evidence="2">
    <location>
        <position position="1"/>
    </location>
</feature>
<dbReference type="InterPro" id="IPR036291">
    <property type="entry name" value="NAD(P)-bd_dom_sf"/>
</dbReference>
<sequence>GPRVPNSVGFSVIRAGNIVGDHSVFFFSPDERIELIHRATNRRTFARGALRAATWVYDKKPGFYSMRDVLDLQET</sequence>
<dbReference type="Gene3D" id="3.40.50.720">
    <property type="entry name" value="NAD(P)-binding Rossmann-like Domain"/>
    <property type="match status" value="1"/>
</dbReference>
<dbReference type="Pfam" id="PF05173">
    <property type="entry name" value="DapB_C"/>
    <property type="match status" value="1"/>
</dbReference>
<dbReference type="PANTHER" id="PTHR20836:SF0">
    <property type="entry name" value="4-HYDROXY-TETRAHYDRODIPICOLINATE REDUCTASE 1, CHLOROPLASTIC-RELATED"/>
    <property type="match status" value="1"/>
</dbReference>
<dbReference type="Gene3D" id="3.30.360.10">
    <property type="entry name" value="Dihydrodipicolinate Reductase, domain 2"/>
    <property type="match status" value="1"/>
</dbReference>
<dbReference type="SUPFAM" id="SSF55347">
    <property type="entry name" value="Glyceraldehyde-3-phosphate dehydrogenase-like, C-terminal domain"/>
    <property type="match status" value="1"/>
</dbReference>
<dbReference type="InterPro" id="IPR022663">
    <property type="entry name" value="DapB_C"/>
</dbReference>
<accession>A0A382NRX6</accession>
<evidence type="ECO:0000259" key="1">
    <source>
        <dbReference type="Pfam" id="PF05173"/>
    </source>
</evidence>
<name>A0A382NRX6_9ZZZZ</name>
<feature type="domain" description="Dihydrodipicolinate reductase C-terminal" evidence="1">
    <location>
        <begin position="3"/>
        <end position="70"/>
    </location>
</feature>
<dbReference type="GO" id="GO:0009089">
    <property type="term" value="P:lysine biosynthetic process via diaminopimelate"/>
    <property type="evidence" value="ECO:0007669"/>
    <property type="project" value="InterPro"/>
</dbReference>
<proteinExistence type="predicted"/>
<dbReference type="AlphaFoldDB" id="A0A382NRX6"/>
<organism evidence="2">
    <name type="scientific">marine metagenome</name>
    <dbReference type="NCBI Taxonomy" id="408172"/>
    <lineage>
        <taxon>unclassified sequences</taxon>
        <taxon>metagenomes</taxon>
        <taxon>ecological metagenomes</taxon>
    </lineage>
</organism>
<dbReference type="GO" id="GO:0019877">
    <property type="term" value="P:diaminopimelate biosynthetic process"/>
    <property type="evidence" value="ECO:0007669"/>
    <property type="project" value="TreeGrafter"/>
</dbReference>